<dbReference type="SUPFAM" id="SSF159127">
    <property type="entry name" value="HupF/HypC-like"/>
    <property type="match status" value="1"/>
</dbReference>
<evidence type="ECO:0000256" key="2">
    <source>
        <dbReference type="SAM" id="MobiDB-lite"/>
    </source>
</evidence>
<dbReference type="Gene3D" id="2.30.30.140">
    <property type="match status" value="1"/>
</dbReference>
<comment type="similarity">
    <text evidence="1">Belongs to the HupF/HypC family.</text>
</comment>
<dbReference type="InterPro" id="IPR001109">
    <property type="entry name" value="Hydrogenase_HupF/HypC"/>
</dbReference>
<proteinExistence type="inferred from homology"/>
<reference evidence="3 4" key="1">
    <citation type="submission" date="2023-12" db="EMBL/GenBank/DDBJ databases">
        <title>A. evansii MAY27, complete genome.</title>
        <authorList>
            <person name="Wang Y."/>
        </authorList>
    </citation>
    <scope>NUCLEOTIDE SEQUENCE [LARGE SCALE GENOMIC DNA]</scope>
    <source>
        <strain evidence="3 4">MAY27</strain>
    </source>
</reference>
<name>A0ABZ1AKM9_AROEV</name>
<dbReference type="NCBIfam" id="TIGR00074">
    <property type="entry name" value="hypC_hupF"/>
    <property type="match status" value="1"/>
</dbReference>
<organism evidence="3 4">
    <name type="scientific">Aromatoleum evansii</name>
    <name type="common">Azoarcus evansii</name>
    <dbReference type="NCBI Taxonomy" id="59406"/>
    <lineage>
        <taxon>Bacteria</taxon>
        <taxon>Pseudomonadati</taxon>
        <taxon>Pseudomonadota</taxon>
        <taxon>Betaproteobacteria</taxon>
        <taxon>Rhodocyclales</taxon>
        <taxon>Rhodocyclaceae</taxon>
        <taxon>Aromatoleum</taxon>
    </lineage>
</organism>
<accession>A0ABZ1AKM9</accession>
<sequence length="135" mass="14062">MCLSVPMMVDSWIGDGEIAWVVRGERREQANMLLVGPQPVGTWVLVALGFAKDVLDEESLALTEEALAALAATLDGDYDPEAWFGDLRMPAAECDPGSVGAATAANGRRFAAEAAPTAATPSTAEPVETAATETP</sequence>
<gene>
    <name evidence="3" type="ORF">U5817_25050</name>
</gene>
<dbReference type="Proteomes" id="UP001626593">
    <property type="component" value="Chromosome"/>
</dbReference>
<dbReference type="EMBL" id="CP141259">
    <property type="protein sequence ID" value="WRL46426.1"/>
    <property type="molecule type" value="Genomic_DNA"/>
</dbReference>
<protein>
    <submittedName>
        <fullName evidence="3">HypC/HybG/HupF family hydrogenase formation chaperone</fullName>
    </submittedName>
</protein>
<evidence type="ECO:0000313" key="4">
    <source>
        <dbReference type="Proteomes" id="UP001626593"/>
    </source>
</evidence>
<dbReference type="PRINTS" id="PR00445">
    <property type="entry name" value="HUPFHYPC"/>
</dbReference>
<dbReference type="Pfam" id="PF01455">
    <property type="entry name" value="HupF_HypC"/>
    <property type="match status" value="1"/>
</dbReference>
<evidence type="ECO:0000256" key="1">
    <source>
        <dbReference type="ARBA" id="ARBA00006018"/>
    </source>
</evidence>
<evidence type="ECO:0000313" key="3">
    <source>
        <dbReference type="EMBL" id="WRL46426.1"/>
    </source>
</evidence>
<dbReference type="RefSeq" id="WP_407279253.1">
    <property type="nucleotide sequence ID" value="NZ_CP141259.1"/>
</dbReference>
<feature type="region of interest" description="Disordered" evidence="2">
    <location>
        <begin position="111"/>
        <end position="135"/>
    </location>
</feature>
<keyword evidence="4" id="KW-1185">Reference proteome</keyword>